<dbReference type="CDD" id="cd16343">
    <property type="entry name" value="LMWPTP"/>
    <property type="match status" value="1"/>
</dbReference>
<dbReference type="Gene3D" id="3.40.50.2300">
    <property type="match status" value="1"/>
</dbReference>
<evidence type="ECO:0000259" key="5">
    <source>
        <dbReference type="SMART" id="SM00226"/>
    </source>
</evidence>
<dbReference type="Proteomes" id="UP000198729">
    <property type="component" value="Unassembled WGS sequence"/>
</dbReference>
<dbReference type="STRING" id="51642.NSMM_400042"/>
<proteinExistence type="inferred from homology"/>
<evidence type="ECO:0000256" key="3">
    <source>
        <dbReference type="ARBA" id="ARBA00022912"/>
    </source>
</evidence>
<keyword evidence="7" id="KW-1185">Reference proteome</keyword>
<dbReference type="PANTHER" id="PTHR47439">
    <property type="entry name" value="LOW MOLECULAR WEIGHT PHOSPHOTYROSINE PROTEIN PHOSPHATASE-RELATED"/>
    <property type="match status" value="1"/>
</dbReference>
<dbReference type="InterPro" id="IPR023485">
    <property type="entry name" value="Ptyr_pPase"/>
</dbReference>
<accession>A0A1G5SEE5</accession>
<dbReference type="AlphaFoldDB" id="A0A1G5SEE5"/>
<evidence type="ECO:0000313" key="7">
    <source>
        <dbReference type="Proteomes" id="UP000198729"/>
    </source>
</evidence>
<dbReference type="FunFam" id="3.40.50.2300:FF:000113">
    <property type="entry name" value="Low molecular weight protein-tyrosine-phosphatase"/>
    <property type="match status" value="1"/>
</dbReference>
<feature type="active site" description="Proton donor" evidence="4">
    <location>
        <position position="133"/>
    </location>
</feature>
<dbReference type="SMART" id="SM00226">
    <property type="entry name" value="LMWPc"/>
    <property type="match status" value="1"/>
</dbReference>
<dbReference type="InterPro" id="IPR052995">
    <property type="entry name" value="LMW-PTP"/>
</dbReference>
<evidence type="ECO:0000256" key="2">
    <source>
        <dbReference type="ARBA" id="ARBA00022801"/>
    </source>
</evidence>
<evidence type="ECO:0000313" key="6">
    <source>
        <dbReference type="EMBL" id="SCZ85564.1"/>
    </source>
</evidence>
<gene>
    <name evidence="6" type="ORF">NSMM_400042</name>
</gene>
<organism evidence="6 7">
    <name type="scientific">Nitrosomonas mobilis</name>
    <dbReference type="NCBI Taxonomy" id="51642"/>
    <lineage>
        <taxon>Bacteria</taxon>
        <taxon>Pseudomonadati</taxon>
        <taxon>Pseudomonadota</taxon>
        <taxon>Betaproteobacteria</taxon>
        <taxon>Nitrosomonadales</taxon>
        <taxon>Nitrosomonadaceae</taxon>
        <taxon>Nitrosomonas</taxon>
    </lineage>
</organism>
<feature type="domain" description="Phosphotyrosine protein phosphatase I" evidence="5">
    <location>
        <begin position="9"/>
        <end position="159"/>
    </location>
</feature>
<dbReference type="InterPro" id="IPR036196">
    <property type="entry name" value="Ptyr_pPase_sf"/>
</dbReference>
<dbReference type="PRINTS" id="PR00719">
    <property type="entry name" value="LMWPTPASE"/>
</dbReference>
<dbReference type="RefSeq" id="WP_090285971.1">
    <property type="nucleotide sequence ID" value="NZ_FMWO01000048.1"/>
</dbReference>
<dbReference type="GO" id="GO:0004725">
    <property type="term" value="F:protein tyrosine phosphatase activity"/>
    <property type="evidence" value="ECO:0007669"/>
    <property type="project" value="InterPro"/>
</dbReference>
<dbReference type="Pfam" id="PF01451">
    <property type="entry name" value="LMWPc"/>
    <property type="match status" value="1"/>
</dbReference>
<sequence length="166" mass="19016">MNHHNETRINVLFVCMGNICRSPTADAIFRHHVRAASLDHLIRIDSAGTHAYHSGEPPDRRAQQAALKRGYSMQGLQARCVEISDFARFDYILAMDRNNLSDMQRDCPPDHLDKLSLLLQYSEHWETCQEVPDPYYGGKQGFEIVLDLVESASEGLLRHIVDRIER</sequence>
<reference evidence="6 7" key="1">
    <citation type="submission" date="2016-10" db="EMBL/GenBank/DDBJ databases">
        <authorList>
            <person name="de Groot N.N."/>
        </authorList>
    </citation>
    <scope>NUCLEOTIDE SEQUENCE [LARGE SCALE GENOMIC DNA]</scope>
    <source>
        <strain evidence="6">1</strain>
    </source>
</reference>
<dbReference type="SUPFAM" id="SSF52788">
    <property type="entry name" value="Phosphotyrosine protein phosphatases I"/>
    <property type="match status" value="1"/>
</dbReference>
<evidence type="ECO:0000256" key="4">
    <source>
        <dbReference type="PIRSR" id="PIRSR617867-1"/>
    </source>
</evidence>
<dbReference type="PANTHER" id="PTHR47439:SF1">
    <property type="entry name" value="ACID PHOSPHATASE"/>
    <property type="match status" value="1"/>
</dbReference>
<dbReference type="EMBL" id="FMWO01000048">
    <property type="protein sequence ID" value="SCZ85564.1"/>
    <property type="molecule type" value="Genomic_DNA"/>
</dbReference>
<keyword evidence="3" id="KW-0904">Protein phosphatase</keyword>
<dbReference type="OrthoDB" id="9784339at2"/>
<feature type="active site" description="Nucleophile" evidence="4">
    <location>
        <position position="15"/>
    </location>
</feature>
<name>A0A1G5SEE5_9PROT</name>
<evidence type="ECO:0000256" key="1">
    <source>
        <dbReference type="ARBA" id="ARBA00011063"/>
    </source>
</evidence>
<protein>
    <recommendedName>
        <fullName evidence="5">Phosphotyrosine protein phosphatase I domain-containing protein</fullName>
    </recommendedName>
</protein>
<dbReference type="InterPro" id="IPR017867">
    <property type="entry name" value="Tyr_phospatase_low_mol_wt"/>
</dbReference>
<keyword evidence="2 6" id="KW-0378">Hydrolase</keyword>
<feature type="active site" evidence="4">
    <location>
        <position position="21"/>
    </location>
</feature>
<comment type="similarity">
    <text evidence="1">Belongs to the low molecular weight phosphotyrosine protein phosphatase family.</text>
</comment>